<comment type="caution">
    <text evidence="1">The sequence shown here is derived from an EMBL/GenBank/DDBJ whole genome shotgun (WGS) entry which is preliminary data.</text>
</comment>
<reference evidence="1 2" key="1">
    <citation type="journal article" date="2019" name="Commun. Biol.">
        <title>The bagworm genome reveals a unique fibroin gene that provides high tensile strength.</title>
        <authorList>
            <person name="Kono N."/>
            <person name="Nakamura H."/>
            <person name="Ohtoshi R."/>
            <person name="Tomita M."/>
            <person name="Numata K."/>
            <person name="Arakawa K."/>
        </authorList>
    </citation>
    <scope>NUCLEOTIDE SEQUENCE [LARGE SCALE GENOMIC DNA]</scope>
</reference>
<dbReference type="EMBL" id="BGZK01002214">
    <property type="protein sequence ID" value="GBP91835.1"/>
    <property type="molecule type" value="Genomic_DNA"/>
</dbReference>
<evidence type="ECO:0000313" key="2">
    <source>
        <dbReference type="Proteomes" id="UP000299102"/>
    </source>
</evidence>
<sequence length="145" mass="15730">MGSTILQDYVSPSVEQYVCGAEGPNMCRGPPEEGRQLSASDGTCVCTDFSREVPFISVKVACTWSDLVTVKRLLRILLASAADREIGVHGFSVDVSSSVPRDVCDDIMEDCMPRGSHRVGDWSSAGFNPHSVREESLSSTPFNLK</sequence>
<dbReference type="AlphaFoldDB" id="A0A4C1ZYV4"/>
<protein>
    <submittedName>
        <fullName evidence="1">Uncharacterized protein</fullName>
    </submittedName>
</protein>
<organism evidence="1 2">
    <name type="scientific">Eumeta variegata</name>
    <name type="common">Bagworm moth</name>
    <name type="synonym">Eumeta japonica</name>
    <dbReference type="NCBI Taxonomy" id="151549"/>
    <lineage>
        <taxon>Eukaryota</taxon>
        <taxon>Metazoa</taxon>
        <taxon>Ecdysozoa</taxon>
        <taxon>Arthropoda</taxon>
        <taxon>Hexapoda</taxon>
        <taxon>Insecta</taxon>
        <taxon>Pterygota</taxon>
        <taxon>Neoptera</taxon>
        <taxon>Endopterygota</taxon>
        <taxon>Lepidoptera</taxon>
        <taxon>Glossata</taxon>
        <taxon>Ditrysia</taxon>
        <taxon>Tineoidea</taxon>
        <taxon>Psychidae</taxon>
        <taxon>Oiketicinae</taxon>
        <taxon>Eumeta</taxon>
    </lineage>
</organism>
<gene>
    <name evidence="1" type="ORF">EVAR_68826_1</name>
</gene>
<proteinExistence type="predicted"/>
<evidence type="ECO:0000313" key="1">
    <source>
        <dbReference type="EMBL" id="GBP91835.1"/>
    </source>
</evidence>
<name>A0A4C1ZYV4_EUMVA</name>
<keyword evidence="2" id="KW-1185">Reference proteome</keyword>
<accession>A0A4C1ZYV4</accession>
<dbReference type="Proteomes" id="UP000299102">
    <property type="component" value="Unassembled WGS sequence"/>
</dbReference>